<keyword evidence="2" id="KW-1185">Reference proteome</keyword>
<accession>A0AA35MGG8</accession>
<comment type="caution">
    <text evidence="1">The sequence shown here is derived from an EMBL/GenBank/DDBJ whole genome shotgun (WGS) entry which is preliminary data.</text>
</comment>
<organism evidence="1 2">
    <name type="scientific">Clonostachys chloroleuca</name>
    <dbReference type="NCBI Taxonomy" id="1926264"/>
    <lineage>
        <taxon>Eukaryota</taxon>
        <taxon>Fungi</taxon>
        <taxon>Dikarya</taxon>
        <taxon>Ascomycota</taxon>
        <taxon>Pezizomycotina</taxon>
        <taxon>Sordariomycetes</taxon>
        <taxon>Hypocreomycetidae</taxon>
        <taxon>Hypocreales</taxon>
        <taxon>Bionectriaceae</taxon>
        <taxon>Clonostachys</taxon>
    </lineage>
</organism>
<proteinExistence type="predicted"/>
<gene>
    <name evidence="1" type="ORF">CCHLO57077_00003219</name>
</gene>
<name>A0AA35MGG8_9HYPO</name>
<evidence type="ECO:0000313" key="1">
    <source>
        <dbReference type="EMBL" id="CAI6096730.1"/>
    </source>
</evidence>
<sequence>MFGELQRIYSKHAENSGDPDSPFNNRFHNLRHISPGMLFDMHNDTWHTEPRRLYKILADHLGPLFLSESRARAPDQTSHERLEWVVYRAIKLDALMIHSLISLTMKMRDPATGKVKDFPLVDRNLMIAPFANLDGSHIVDFIIEPQLTIRGYEGSRPMKHSWKDLVAYRSSAMISEGVGAGYATKYDEEQVFWVATSQITGPAAGEDHDLPQPTENLEGA</sequence>
<dbReference type="Proteomes" id="UP001160390">
    <property type="component" value="Unassembled WGS sequence"/>
</dbReference>
<protein>
    <submittedName>
        <fullName evidence="1">Uncharacterized protein</fullName>
    </submittedName>
</protein>
<dbReference type="EMBL" id="CABFNP030001284">
    <property type="protein sequence ID" value="CAI6096730.1"/>
    <property type="molecule type" value="Genomic_DNA"/>
</dbReference>
<reference evidence="1" key="1">
    <citation type="submission" date="2023-01" db="EMBL/GenBank/DDBJ databases">
        <authorList>
            <person name="Piombo E."/>
        </authorList>
    </citation>
    <scope>NUCLEOTIDE SEQUENCE</scope>
</reference>
<evidence type="ECO:0000313" key="2">
    <source>
        <dbReference type="Proteomes" id="UP001160390"/>
    </source>
</evidence>
<dbReference type="AlphaFoldDB" id="A0AA35MGG8"/>